<keyword evidence="2" id="KW-1185">Reference proteome</keyword>
<evidence type="ECO:0000313" key="1">
    <source>
        <dbReference type="EMBL" id="QVJ02380.1"/>
    </source>
</evidence>
<dbReference type="EMBL" id="CP074402">
    <property type="protein sequence ID" value="QVJ02380.1"/>
    <property type="molecule type" value="Genomic_DNA"/>
</dbReference>
<name>A0A975LB35_9ACTN</name>
<dbReference type="Proteomes" id="UP000682416">
    <property type="component" value="Chromosome"/>
</dbReference>
<evidence type="ECO:0000313" key="2">
    <source>
        <dbReference type="Proteomes" id="UP000682416"/>
    </source>
</evidence>
<dbReference type="AlphaFoldDB" id="A0A975LB35"/>
<dbReference type="Pfam" id="PF05988">
    <property type="entry name" value="DUF899"/>
    <property type="match status" value="1"/>
</dbReference>
<dbReference type="InterPro" id="IPR010296">
    <property type="entry name" value="DUF899_thioredox"/>
</dbReference>
<accession>A0A975LB35</accession>
<gene>
    <name evidence="1" type="ORF">KGD82_07440</name>
</gene>
<protein>
    <submittedName>
        <fullName evidence="1">DUF899 domain-containing protein</fullName>
    </submittedName>
</protein>
<reference evidence="1" key="1">
    <citation type="submission" date="2021-05" db="EMBL/GenBank/DDBJ databases">
        <authorList>
            <person name="Kaiqin L."/>
            <person name="Jian G."/>
        </authorList>
    </citation>
    <scope>NUCLEOTIDE SEQUENCE</scope>
    <source>
        <strain evidence="1">HDS5</strain>
    </source>
</reference>
<proteinExistence type="predicted"/>
<organism evidence="1 2">
    <name type="scientific">Nocardiopsis eucommiae</name>
    <dbReference type="NCBI Taxonomy" id="2831970"/>
    <lineage>
        <taxon>Bacteria</taxon>
        <taxon>Bacillati</taxon>
        <taxon>Actinomycetota</taxon>
        <taxon>Actinomycetes</taxon>
        <taxon>Streptosporangiales</taxon>
        <taxon>Nocardiopsidaceae</taxon>
        <taxon>Nocardiopsis</taxon>
    </lineage>
</organism>
<sequence length="225" mass="25940">MSMSPHIVTREEWRAEREEFLLKEKELTRARDALNRQRRELPMTVVDQEYVFEGPRGGVTLLDLFEGRRQLIVYHFMPLLEGYGWCPICSFWVDNLGRAEHLHARDTSLVVICPAPLSESEPFRKRMGWTVPWYSCQDNDFYEDFHLEAPGGSGHCEGEGEGQAPGVSAFLRDGDRVLYGYSTHARGSDLLNGTYNYLDLTPLGRQEEGLEDTMGWVRYHDEYGL</sequence>
<dbReference type="KEGG" id="nec:KGD82_07440"/>